<dbReference type="SUPFAM" id="SSF55729">
    <property type="entry name" value="Acyl-CoA N-acyltransferases (Nat)"/>
    <property type="match status" value="1"/>
</dbReference>
<sequence>MINMIQPSAETENEFVKSQLIQYNLHHVPAAKEKPYQLIGYHIKDEAGTIIGGICGVLYWGRTCLQIDILWLHESYRKQGLGSALLRRIEQEAVAREVHLAHLETFDFQAKDFYIKNGYEVFGVLEDCPIGHERYYLKKKL</sequence>
<dbReference type="EC" id="2.3.-.-" evidence="4"/>
<dbReference type="CDD" id="cd04301">
    <property type="entry name" value="NAT_SF"/>
    <property type="match status" value="1"/>
</dbReference>
<keyword evidence="2 4" id="KW-0012">Acyltransferase</keyword>
<name>A0ABW2RN59_9BACL</name>
<dbReference type="Gene3D" id="3.40.630.30">
    <property type="match status" value="1"/>
</dbReference>
<dbReference type="Proteomes" id="UP001596500">
    <property type="component" value="Unassembled WGS sequence"/>
</dbReference>
<evidence type="ECO:0000313" key="4">
    <source>
        <dbReference type="EMBL" id="MFC7442525.1"/>
    </source>
</evidence>
<dbReference type="InterPro" id="IPR000182">
    <property type="entry name" value="GNAT_dom"/>
</dbReference>
<evidence type="ECO:0000313" key="5">
    <source>
        <dbReference type="Proteomes" id="UP001596500"/>
    </source>
</evidence>
<keyword evidence="5" id="KW-1185">Reference proteome</keyword>
<dbReference type="InterPro" id="IPR016181">
    <property type="entry name" value="Acyl_CoA_acyltransferase"/>
</dbReference>
<feature type="domain" description="N-acetyltransferase" evidence="3">
    <location>
        <begin position="3"/>
        <end position="141"/>
    </location>
</feature>
<accession>A0ABW2RN59</accession>
<proteinExistence type="predicted"/>
<evidence type="ECO:0000259" key="3">
    <source>
        <dbReference type="PROSITE" id="PS51186"/>
    </source>
</evidence>
<dbReference type="InterPro" id="IPR051556">
    <property type="entry name" value="N-term/lysine_N-AcTrnsfr"/>
</dbReference>
<evidence type="ECO:0000256" key="1">
    <source>
        <dbReference type="ARBA" id="ARBA00022679"/>
    </source>
</evidence>
<gene>
    <name evidence="4" type="ORF">ACFQNG_15670</name>
</gene>
<organism evidence="4 5">
    <name type="scientific">Laceyella putida</name>
    <dbReference type="NCBI Taxonomy" id="110101"/>
    <lineage>
        <taxon>Bacteria</taxon>
        <taxon>Bacillati</taxon>
        <taxon>Bacillota</taxon>
        <taxon>Bacilli</taxon>
        <taxon>Bacillales</taxon>
        <taxon>Thermoactinomycetaceae</taxon>
        <taxon>Laceyella</taxon>
    </lineage>
</organism>
<dbReference type="GO" id="GO:0016746">
    <property type="term" value="F:acyltransferase activity"/>
    <property type="evidence" value="ECO:0007669"/>
    <property type="project" value="UniProtKB-KW"/>
</dbReference>
<dbReference type="EMBL" id="JBHTBW010000052">
    <property type="protein sequence ID" value="MFC7442525.1"/>
    <property type="molecule type" value="Genomic_DNA"/>
</dbReference>
<comment type="caution">
    <text evidence="4">The sequence shown here is derived from an EMBL/GenBank/DDBJ whole genome shotgun (WGS) entry which is preliminary data.</text>
</comment>
<reference evidence="5" key="1">
    <citation type="journal article" date="2019" name="Int. J. Syst. Evol. Microbiol.">
        <title>The Global Catalogue of Microorganisms (GCM) 10K type strain sequencing project: providing services to taxonomists for standard genome sequencing and annotation.</title>
        <authorList>
            <consortium name="The Broad Institute Genomics Platform"/>
            <consortium name="The Broad Institute Genome Sequencing Center for Infectious Disease"/>
            <person name="Wu L."/>
            <person name="Ma J."/>
        </authorList>
    </citation>
    <scope>NUCLEOTIDE SEQUENCE [LARGE SCALE GENOMIC DNA]</scope>
    <source>
        <strain evidence="5">CGMCC 1.12942</strain>
    </source>
</reference>
<dbReference type="PANTHER" id="PTHR42919">
    <property type="entry name" value="N-ALPHA-ACETYLTRANSFERASE"/>
    <property type="match status" value="1"/>
</dbReference>
<evidence type="ECO:0000256" key="2">
    <source>
        <dbReference type="ARBA" id="ARBA00023315"/>
    </source>
</evidence>
<dbReference type="RefSeq" id="WP_379866444.1">
    <property type="nucleotide sequence ID" value="NZ_JBHTBW010000052.1"/>
</dbReference>
<dbReference type="PROSITE" id="PS51186">
    <property type="entry name" value="GNAT"/>
    <property type="match status" value="1"/>
</dbReference>
<dbReference type="PANTHER" id="PTHR42919:SF8">
    <property type="entry name" value="N-ALPHA-ACETYLTRANSFERASE 50"/>
    <property type="match status" value="1"/>
</dbReference>
<keyword evidence="1 4" id="KW-0808">Transferase</keyword>
<protein>
    <submittedName>
        <fullName evidence="4">GNAT family N-acetyltransferase</fullName>
        <ecNumber evidence="4">2.3.-.-</ecNumber>
    </submittedName>
</protein>
<dbReference type="Pfam" id="PF00583">
    <property type="entry name" value="Acetyltransf_1"/>
    <property type="match status" value="1"/>
</dbReference>